<name>A0A2J6TAD7_9HELO</name>
<protein>
    <submittedName>
        <fullName evidence="3">HET-domain-containing protein</fullName>
    </submittedName>
</protein>
<dbReference type="OrthoDB" id="674604at2759"/>
<dbReference type="Pfam" id="PF06985">
    <property type="entry name" value="HET"/>
    <property type="match status" value="1"/>
</dbReference>
<feature type="domain" description="Heterokaryon incompatibility" evidence="1">
    <location>
        <begin position="28"/>
        <end position="117"/>
    </location>
</feature>
<dbReference type="InterPro" id="IPR058525">
    <property type="entry name" value="DUF8212"/>
</dbReference>
<proteinExistence type="predicted"/>
<dbReference type="STRING" id="1095630.A0A2J6TAD7"/>
<dbReference type="Proteomes" id="UP000235371">
    <property type="component" value="Unassembled WGS sequence"/>
</dbReference>
<dbReference type="RefSeq" id="XP_024736890.1">
    <property type="nucleotide sequence ID" value="XM_024874766.1"/>
</dbReference>
<dbReference type="InterPro" id="IPR010730">
    <property type="entry name" value="HET"/>
</dbReference>
<dbReference type="EMBL" id="KZ613803">
    <property type="protein sequence ID" value="PMD59986.1"/>
    <property type="molecule type" value="Genomic_DNA"/>
</dbReference>
<feature type="non-terminal residue" evidence="3">
    <location>
        <position position="251"/>
    </location>
</feature>
<gene>
    <name evidence="3" type="ORF">K444DRAFT_528977</name>
</gene>
<dbReference type="PANTHER" id="PTHR10622:SF10">
    <property type="entry name" value="HET DOMAIN-CONTAINING PROTEIN"/>
    <property type="match status" value="1"/>
</dbReference>
<evidence type="ECO:0000259" key="2">
    <source>
        <dbReference type="Pfam" id="PF26640"/>
    </source>
</evidence>
<reference evidence="3 4" key="1">
    <citation type="submission" date="2016-04" db="EMBL/GenBank/DDBJ databases">
        <title>A degradative enzymes factory behind the ericoid mycorrhizal symbiosis.</title>
        <authorList>
            <consortium name="DOE Joint Genome Institute"/>
            <person name="Martino E."/>
            <person name="Morin E."/>
            <person name="Grelet G."/>
            <person name="Kuo A."/>
            <person name="Kohler A."/>
            <person name="Daghino S."/>
            <person name="Barry K."/>
            <person name="Choi C."/>
            <person name="Cichocki N."/>
            <person name="Clum A."/>
            <person name="Copeland A."/>
            <person name="Hainaut M."/>
            <person name="Haridas S."/>
            <person name="Labutti K."/>
            <person name="Lindquist E."/>
            <person name="Lipzen A."/>
            <person name="Khouja H.-R."/>
            <person name="Murat C."/>
            <person name="Ohm R."/>
            <person name="Olson A."/>
            <person name="Spatafora J."/>
            <person name="Veneault-Fourrey C."/>
            <person name="Henrissat B."/>
            <person name="Grigoriev I."/>
            <person name="Martin F."/>
            <person name="Perotto S."/>
        </authorList>
    </citation>
    <scope>NUCLEOTIDE SEQUENCE [LARGE SCALE GENOMIC DNA]</scope>
    <source>
        <strain evidence="3 4">E</strain>
    </source>
</reference>
<dbReference type="Pfam" id="PF26640">
    <property type="entry name" value="DUF8212"/>
    <property type="match status" value="1"/>
</dbReference>
<evidence type="ECO:0000313" key="3">
    <source>
        <dbReference type="EMBL" id="PMD59986.1"/>
    </source>
</evidence>
<feature type="domain" description="DUF8212" evidence="2">
    <location>
        <begin position="229"/>
        <end position="250"/>
    </location>
</feature>
<accession>A0A2J6TAD7</accession>
<keyword evidence="4" id="KW-1185">Reference proteome</keyword>
<evidence type="ECO:0000313" key="4">
    <source>
        <dbReference type="Proteomes" id="UP000235371"/>
    </source>
</evidence>
<evidence type="ECO:0000259" key="1">
    <source>
        <dbReference type="Pfam" id="PF06985"/>
    </source>
</evidence>
<organism evidence="3 4">
    <name type="scientific">Hyaloscypha bicolor E</name>
    <dbReference type="NCBI Taxonomy" id="1095630"/>
    <lineage>
        <taxon>Eukaryota</taxon>
        <taxon>Fungi</taxon>
        <taxon>Dikarya</taxon>
        <taxon>Ascomycota</taxon>
        <taxon>Pezizomycotina</taxon>
        <taxon>Leotiomycetes</taxon>
        <taxon>Helotiales</taxon>
        <taxon>Hyaloscyphaceae</taxon>
        <taxon>Hyaloscypha</taxon>
        <taxon>Hyaloscypha bicolor</taxon>
    </lineage>
</organism>
<dbReference type="AlphaFoldDB" id="A0A2J6TAD7"/>
<sequence>MRLLNVDKFLNGEALPFEVFWGGNQPDYAILSHTWLEKEAEELRYQDIENRTRKGTKGYRKIRDCCRKAKQHGHGYVWADTCCIDKGNNVELSEAISSMFSWYKGAKICYAYLADYDVVKKFKESKWFKRGWTLQELIAPKALVFYSHDWKYILSKSDRDMCGLISEITGISTEVLAGEQDALKNSSVAQRMPWASGRKTTRPEDIAYCLLGIFGVRMSLFYSEGGKEAFIRLQKTIMKQSDDHSLFAWSQ</sequence>
<dbReference type="PANTHER" id="PTHR10622">
    <property type="entry name" value="HET DOMAIN-CONTAINING PROTEIN"/>
    <property type="match status" value="1"/>
</dbReference>
<dbReference type="InParanoid" id="A0A2J6TAD7"/>
<dbReference type="GeneID" id="36582846"/>